<evidence type="ECO:0000313" key="2">
    <source>
        <dbReference type="EMBL" id="KAK9093123.1"/>
    </source>
</evidence>
<organism evidence="2 3">
    <name type="scientific">Stephania yunnanensis</name>
    <dbReference type="NCBI Taxonomy" id="152371"/>
    <lineage>
        <taxon>Eukaryota</taxon>
        <taxon>Viridiplantae</taxon>
        <taxon>Streptophyta</taxon>
        <taxon>Embryophyta</taxon>
        <taxon>Tracheophyta</taxon>
        <taxon>Spermatophyta</taxon>
        <taxon>Magnoliopsida</taxon>
        <taxon>Ranunculales</taxon>
        <taxon>Menispermaceae</taxon>
        <taxon>Menispermoideae</taxon>
        <taxon>Cissampelideae</taxon>
        <taxon>Stephania</taxon>
    </lineage>
</organism>
<evidence type="ECO:0000313" key="3">
    <source>
        <dbReference type="Proteomes" id="UP001420932"/>
    </source>
</evidence>
<dbReference type="Proteomes" id="UP001420932">
    <property type="component" value="Unassembled WGS sequence"/>
</dbReference>
<feature type="compositionally biased region" description="Basic and acidic residues" evidence="1">
    <location>
        <begin position="7"/>
        <end position="18"/>
    </location>
</feature>
<keyword evidence="3" id="KW-1185">Reference proteome</keyword>
<proteinExistence type="predicted"/>
<sequence length="92" mass="10320">MGGRVRRIGEREGAKAEAKPPASSSPEFSEMQREHERDQRLNTIICNEGLPWAIALINVSLPAVESIFFLQRKDSALQSIQQMLEFQLGIVP</sequence>
<dbReference type="AlphaFoldDB" id="A0AAP0EM69"/>
<feature type="region of interest" description="Disordered" evidence="1">
    <location>
        <begin position="1"/>
        <end position="37"/>
    </location>
</feature>
<name>A0AAP0EM69_9MAGN</name>
<gene>
    <name evidence="2" type="ORF">Syun_028034</name>
</gene>
<reference evidence="2 3" key="1">
    <citation type="submission" date="2024-01" db="EMBL/GenBank/DDBJ databases">
        <title>Genome assemblies of Stephania.</title>
        <authorList>
            <person name="Yang L."/>
        </authorList>
    </citation>
    <scope>NUCLEOTIDE SEQUENCE [LARGE SCALE GENOMIC DNA]</scope>
    <source>
        <strain evidence="2">YNDBR</strain>
        <tissue evidence="2">Leaf</tissue>
    </source>
</reference>
<dbReference type="EMBL" id="JBBNAF010000012">
    <property type="protein sequence ID" value="KAK9093123.1"/>
    <property type="molecule type" value="Genomic_DNA"/>
</dbReference>
<comment type="caution">
    <text evidence="2">The sequence shown here is derived from an EMBL/GenBank/DDBJ whole genome shotgun (WGS) entry which is preliminary data.</text>
</comment>
<feature type="compositionally biased region" description="Low complexity" evidence="1">
    <location>
        <begin position="19"/>
        <end position="29"/>
    </location>
</feature>
<accession>A0AAP0EM69</accession>
<evidence type="ECO:0000256" key="1">
    <source>
        <dbReference type="SAM" id="MobiDB-lite"/>
    </source>
</evidence>
<protein>
    <submittedName>
        <fullName evidence="2">Uncharacterized protein</fullName>
    </submittedName>
</protein>